<dbReference type="AlphaFoldDB" id="A0AAE0BCA8"/>
<accession>A0AAE0BCA8</accession>
<name>A0AAE0BCA8_9CHLO</name>
<evidence type="ECO:0000313" key="2">
    <source>
        <dbReference type="Proteomes" id="UP001190700"/>
    </source>
</evidence>
<dbReference type="Proteomes" id="UP001190700">
    <property type="component" value="Unassembled WGS sequence"/>
</dbReference>
<evidence type="ECO:0000313" key="1">
    <source>
        <dbReference type="EMBL" id="KAK3233240.1"/>
    </source>
</evidence>
<keyword evidence="2" id="KW-1185">Reference proteome</keyword>
<proteinExistence type="predicted"/>
<dbReference type="EMBL" id="LGRX02035771">
    <property type="protein sequence ID" value="KAK3233240.1"/>
    <property type="molecule type" value="Genomic_DNA"/>
</dbReference>
<comment type="caution">
    <text evidence="1">The sequence shown here is derived from an EMBL/GenBank/DDBJ whole genome shotgun (WGS) entry which is preliminary data.</text>
</comment>
<protein>
    <submittedName>
        <fullName evidence="1">Uncharacterized protein</fullName>
    </submittedName>
</protein>
<organism evidence="1 2">
    <name type="scientific">Cymbomonas tetramitiformis</name>
    <dbReference type="NCBI Taxonomy" id="36881"/>
    <lineage>
        <taxon>Eukaryota</taxon>
        <taxon>Viridiplantae</taxon>
        <taxon>Chlorophyta</taxon>
        <taxon>Pyramimonadophyceae</taxon>
        <taxon>Pyramimonadales</taxon>
        <taxon>Pyramimonadaceae</taxon>
        <taxon>Cymbomonas</taxon>
    </lineage>
</organism>
<sequence>MPPGVHLDAICTLNGATARLTGVIDEEPVAVQGTVKEHRDGGRAHLGVATRAAVQVVDVCTGLFECNLFWSDSDSVDSAGYMTQTLSERIILCVDDQVSGIYDTGLSGTYDAYMPDSGVIVVGPATTAIHSGTYCMHSGLRFVSYGVPAGYAEW</sequence>
<reference evidence="1 2" key="1">
    <citation type="journal article" date="2015" name="Genome Biol. Evol.">
        <title>Comparative Genomics of a Bacterivorous Green Alga Reveals Evolutionary Causalities and Consequences of Phago-Mixotrophic Mode of Nutrition.</title>
        <authorList>
            <person name="Burns J.A."/>
            <person name="Paasch A."/>
            <person name="Narechania A."/>
            <person name="Kim E."/>
        </authorList>
    </citation>
    <scope>NUCLEOTIDE SEQUENCE [LARGE SCALE GENOMIC DNA]</scope>
    <source>
        <strain evidence="1 2">PLY_AMNH</strain>
    </source>
</reference>
<gene>
    <name evidence="1" type="ORF">CYMTET_56446</name>
</gene>